<accession>A0AA90SK91</accession>
<sequence>MVKQQREVTPRVAWMYVVLGLVIIGSSLIRDWSQWPDFRTILGAVMAVFGVMILGTGVYALWKAPWKSEPDE</sequence>
<feature type="transmembrane region" description="Helical" evidence="1">
    <location>
        <begin position="12"/>
        <end position="29"/>
    </location>
</feature>
<keyword evidence="1" id="KW-0472">Membrane</keyword>
<name>A0AA90SK91_9ACTN</name>
<dbReference type="Proteomes" id="UP001178281">
    <property type="component" value="Unassembled WGS sequence"/>
</dbReference>
<gene>
    <name evidence="2" type="ORF">Q7X28_03875</name>
</gene>
<evidence type="ECO:0000313" key="3">
    <source>
        <dbReference type="Proteomes" id="UP001178281"/>
    </source>
</evidence>
<protein>
    <submittedName>
        <fullName evidence="2">Uncharacterized protein</fullName>
    </submittedName>
</protein>
<dbReference type="EMBL" id="JAUTIX010000001">
    <property type="protein sequence ID" value="MDP0397058.1"/>
    <property type="molecule type" value="Genomic_DNA"/>
</dbReference>
<feature type="transmembrane region" description="Helical" evidence="1">
    <location>
        <begin position="41"/>
        <end position="62"/>
    </location>
</feature>
<organism evidence="2 3">
    <name type="scientific">Tsukamurella strandjordii</name>
    <dbReference type="NCBI Taxonomy" id="147577"/>
    <lineage>
        <taxon>Bacteria</taxon>
        <taxon>Bacillati</taxon>
        <taxon>Actinomycetota</taxon>
        <taxon>Actinomycetes</taxon>
        <taxon>Mycobacteriales</taxon>
        <taxon>Tsukamurellaceae</taxon>
        <taxon>Tsukamurella</taxon>
    </lineage>
</organism>
<comment type="caution">
    <text evidence="2">The sequence shown here is derived from an EMBL/GenBank/DDBJ whole genome shotgun (WGS) entry which is preliminary data.</text>
</comment>
<evidence type="ECO:0000256" key="1">
    <source>
        <dbReference type="SAM" id="Phobius"/>
    </source>
</evidence>
<proteinExistence type="predicted"/>
<keyword evidence="3" id="KW-1185">Reference proteome</keyword>
<keyword evidence="1" id="KW-0812">Transmembrane</keyword>
<dbReference type="AlphaFoldDB" id="A0AA90SK91"/>
<reference evidence="2" key="1">
    <citation type="submission" date="2023-08" db="EMBL/GenBank/DDBJ databases">
        <title>The draft genome of Tsukamurella strandjordii strain 050030.</title>
        <authorList>
            <person name="Zhao F."/>
            <person name="Feng Y."/>
            <person name="Zong Z."/>
        </authorList>
    </citation>
    <scope>NUCLEOTIDE SEQUENCE</scope>
    <source>
        <strain evidence="2">050030</strain>
    </source>
</reference>
<dbReference type="RefSeq" id="WP_305110336.1">
    <property type="nucleotide sequence ID" value="NZ_BAAAII010000011.1"/>
</dbReference>
<keyword evidence="1" id="KW-1133">Transmembrane helix</keyword>
<evidence type="ECO:0000313" key="2">
    <source>
        <dbReference type="EMBL" id="MDP0397058.1"/>
    </source>
</evidence>